<dbReference type="InterPro" id="IPR005531">
    <property type="entry name" value="Asp23"/>
</dbReference>
<dbReference type="Proteomes" id="UP001501495">
    <property type="component" value="Unassembled WGS sequence"/>
</dbReference>
<dbReference type="Pfam" id="PF03780">
    <property type="entry name" value="Asp23"/>
    <property type="match status" value="1"/>
</dbReference>
<evidence type="ECO:0000313" key="3">
    <source>
        <dbReference type="Proteomes" id="UP001501495"/>
    </source>
</evidence>
<reference evidence="3" key="1">
    <citation type="journal article" date="2019" name="Int. J. Syst. Evol. Microbiol.">
        <title>The Global Catalogue of Microorganisms (GCM) 10K type strain sequencing project: providing services to taxonomists for standard genome sequencing and annotation.</title>
        <authorList>
            <consortium name="The Broad Institute Genomics Platform"/>
            <consortium name="The Broad Institute Genome Sequencing Center for Infectious Disease"/>
            <person name="Wu L."/>
            <person name="Ma J."/>
        </authorList>
    </citation>
    <scope>NUCLEOTIDE SEQUENCE [LARGE SCALE GENOMIC DNA]</scope>
    <source>
        <strain evidence="3">JCM 16703</strain>
    </source>
</reference>
<gene>
    <name evidence="2" type="ORF">GCM10022215_17260</name>
</gene>
<organism evidence="2 3">
    <name type="scientific">Nocardioides fonticola</name>
    <dbReference type="NCBI Taxonomy" id="450363"/>
    <lineage>
        <taxon>Bacteria</taxon>
        <taxon>Bacillati</taxon>
        <taxon>Actinomycetota</taxon>
        <taxon>Actinomycetes</taxon>
        <taxon>Propionibacteriales</taxon>
        <taxon>Nocardioidaceae</taxon>
        <taxon>Nocardioides</taxon>
    </lineage>
</organism>
<protein>
    <recommendedName>
        <fullName evidence="4">Asp23/Gls24 family envelope stress response protein</fullName>
    </recommendedName>
</protein>
<name>A0ABP7XIM9_9ACTN</name>
<dbReference type="EMBL" id="BAAAZH010000012">
    <property type="protein sequence ID" value="GAA4117041.1"/>
    <property type="molecule type" value="Genomic_DNA"/>
</dbReference>
<sequence>MAELAERRDAEERGTLDIRTRAIERLAERAVLETPGTVAHRGSLRGLIGGSAPSAHVSTSGPGVRVVLDVAATYPADIGRIAAEVRDHVLRRAADLSGVGVTTVDVTVHLVSPDEAATPRRVQ</sequence>
<proteinExistence type="inferred from homology"/>
<keyword evidence="3" id="KW-1185">Reference proteome</keyword>
<evidence type="ECO:0000256" key="1">
    <source>
        <dbReference type="ARBA" id="ARBA00005721"/>
    </source>
</evidence>
<comment type="similarity">
    <text evidence="1">Belongs to the asp23 family.</text>
</comment>
<comment type="caution">
    <text evidence="2">The sequence shown here is derived from an EMBL/GenBank/DDBJ whole genome shotgun (WGS) entry which is preliminary data.</text>
</comment>
<evidence type="ECO:0008006" key="4">
    <source>
        <dbReference type="Google" id="ProtNLM"/>
    </source>
</evidence>
<evidence type="ECO:0000313" key="2">
    <source>
        <dbReference type="EMBL" id="GAA4117041.1"/>
    </source>
</evidence>
<dbReference type="RefSeq" id="WP_344732918.1">
    <property type="nucleotide sequence ID" value="NZ_BAAAZH010000012.1"/>
</dbReference>
<accession>A0ABP7XIM9</accession>